<dbReference type="PANTHER" id="PTHR15665">
    <property type="entry name" value="ASTEROID PROTEIN"/>
    <property type="match status" value="1"/>
</dbReference>
<sequence length="605" mass="71317">MGVPFFTTYVDGYLNIYVPIELTGKNIIIDGTSLCYEMCRQINGGKNTAHRSIDYNEYKREYFRPLFHLLKEKCKSIVVVFDGIVTKKRDYLRKIDYQIRTENNKPPILLINVIKSVLNELNIRYQVAIGEGDETCVVLANKEDAFILASDSDYYFHNLKKGYIPFKHLDTGSLKGKVYHAFKLSKNIHNLALLAVLQGYNFLDHETIQCHIKCPANLEKENKFNQWLEQNRFDETACSHLKFIFCVLQWLEFTGNIQIDTSRFYQLISKKRIRAEFQATMQIYLNPTTGHDGLLTKCDNRISKKAVKLVSSGKLDPIVIDILVNRRFFISNQNHIEVLLPIFGILVEWDLKKANTVDRDYNVISKNLTLKYNLFDKLKEYSSNIPKLKDAERMKNLKSHVFRCLTYTIKFQDKSKKRKLYNQHHHIHKDYRLWLLMIYHWYKTTTISYPFVYLCAFIISFLKLNFLDTYDYNHNSILDNDNLSSSFLRHSVQLLKTSLSHSECRHIRQKIPSDNHVPKDSEIIIEVQNVEQLYQNTIILNEFFKQPYTVLPPQAVFSIDLIYAFVEKFKNENKIQTTKKKIFKMFSQKEVLCRLFDEIYSFIAN</sequence>
<dbReference type="SUPFAM" id="SSF88723">
    <property type="entry name" value="PIN domain-like"/>
    <property type="match status" value="1"/>
</dbReference>
<dbReference type="InterPro" id="IPR029060">
    <property type="entry name" value="PIN-like_dom_sf"/>
</dbReference>
<evidence type="ECO:0000313" key="4">
    <source>
        <dbReference type="EMBL" id="CAF0836250.1"/>
    </source>
</evidence>
<evidence type="ECO:0000256" key="2">
    <source>
        <dbReference type="SAM" id="Phobius"/>
    </source>
</evidence>
<evidence type="ECO:0000259" key="3">
    <source>
        <dbReference type="Pfam" id="PF12813"/>
    </source>
</evidence>
<proteinExistence type="inferred from homology"/>
<dbReference type="Pfam" id="PF12813">
    <property type="entry name" value="XPG_I_2"/>
    <property type="match status" value="1"/>
</dbReference>
<keyword evidence="2" id="KW-1133">Transmembrane helix</keyword>
<feature type="domain" description="Asteroid" evidence="3">
    <location>
        <begin position="113"/>
        <end position="189"/>
    </location>
</feature>
<dbReference type="Gene3D" id="3.40.50.1010">
    <property type="entry name" value="5'-nuclease"/>
    <property type="match status" value="1"/>
</dbReference>
<evidence type="ECO:0000313" key="5">
    <source>
        <dbReference type="EMBL" id="CAF3621075.1"/>
    </source>
</evidence>
<dbReference type="EMBL" id="CAJNOK010001923">
    <property type="protein sequence ID" value="CAF0836250.1"/>
    <property type="molecule type" value="Genomic_DNA"/>
</dbReference>
<dbReference type="InterPro" id="IPR039436">
    <property type="entry name" value="Asteroid_dom"/>
</dbReference>
<feature type="transmembrane region" description="Helical" evidence="2">
    <location>
        <begin position="447"/>
        <end position="466"/>
    </location>
</feature>
<dbReference type="InterPro" id="IPR026832">
    <property type="entry name" value="Asteroid"/>
</dbReference>
<dbReference type="Proteomes" id="UP000682733">
    <property type="component" value="Unassembled WGS sequence"/>
</dbReference>
<name>A0A8S2D9F3_9BILA</name>
<comment type="caution">
    <text evidence="4">The sequence shown here is derived from an EMBL/GenBank/DDBJ whole genome shotgun (WGS) entry which is preliminary data.</text>
</comment>
<gene>
    <name evidence="4" type="ORF">OVA965_LOCUS6407</name>
    <name evidence="5" type="ORF">TMI583_LOCUS6403</name>
</gene>
<evidence type="ECO:0000313" key="6">
    <source>
        <dbReference type="Proteomes" id="UP000677228"/>
    </source>
</evidence>
<protein>
    <recommendedName>
        <fullName evidence="3">Asteroid domain-containing protein</fullName>
    </recommendedName>
</protein>
<evidence type="ECO:0000256" key="1">
    <source>
        <dbReference type="ARBA" id="ARBA00007398"/>
    </source>
</evidence>
<dbReference type="AlphaFoldDB" id="A0A8S2D9F3"/>
<accession>A0A8S2D9F3</accession>
<keyword evidence="2" id="KW-0812">Transmembrane</keyword>
<reference evidence="4" key="1">
    <citation type="submission" date="2021-02" db="EMBL/GenBank/DDBJ databases">
        <authorList>
            <person name="Nowell W R."/>
        </authorList>
    </citation>
    <scope>NUCLEOTIDE SEQUENCE</scope>
</reference>
<organism evidence="4 6">
    <name type="scientific">Didymodactylos carnosus</name>
    <dbReference type="NCBI Taxonomy" id="1234261"/>
    <lineage>
        <taxon>Eukaryota</taxon>
        <taxon>Metazoa</taxon>
        <taxon>Spiralia</taxon>
        <taxon>Gnathifera</taxon>
        <taxon>Rotifera</taxon>
        <taxon>Eurotatoria</taxon>
        <taxon>Bdelloidea</taxon>
        <taxon>Philodinida</taxon>
        <taxon>Philodinidae</taxon>
        <taxon>Didymodactylos</taxon>
    </lineage>
</organism>
<dbReference type="Proteomes" id="UP000677228">
    <property type="component" value="Unassembled WGS sequence"/>
</dbReference>
<comment type="similarity">
    <text evidence="1">Belongs to the asteroid family.</text>
</comment>
<dbReference type="PANTHER" id="PTHR15665:SF1">
    <property type="entry name" value="PROTEIN ASTEROID HOMOLOG 1"/>
    <property type="match status" value="1"/>
</dbReference>
<dbReference type="EMBL" id="CAJOBA010001923">
    <property type="protein sequence ID" value="CAF3621075.1"/>
    <property type="molecule type" value="Genomic_DNA"/>
</dbReference>
<keyword evidence="2" id="KW-0472">Membrane</keyword>